<name>M5CAC2_THACB</name>
<feature type="active site" evidence="5">
    <location>
        <position position="118"/>
    </location>
</feature>
<keyword evidence="8" id="KW-0732">Signal</keyword>
<evidence type="ECO:0000313" key="10">
    <source>
        <dbReference type="EMBL" id="CCO36371.1"/>
    </source>
</evidence>
<evidence type="ECO:0000256" key="7">
    <source>
        <dbReference type="RuleBase" id="RU000454"/>
    </source>
</evidence>
<dbReference type="PROSITE" id="PS00141">
    <property type="entry name" value="ASP_PROTEASE"/>
    <property type="match status" value="2"/>
</dbReference>
<feature type="chain" id="PRO_5004064079" description="Peptidase A1 domain-containing protein" evidence="8">
    <location>
        <begin position="19"/>
        <end position="411"/>
    </location>
</feature>
<comment type="caution">
    <text evidence="10">The sequence shown here is derived from an EMBL/GenBank/DDBJ whole genome shotgun (WGS) entry which is preliminary data.</text>
</comment>
<evidence type="ECO:0000256" key="5">
    <source>
        <dbReference type="PIRSR" id="PIRSR601461-1"/>
    </source>
</evidence>
<accession>M5CAC2</accession>
<keyword evidence="2 7" id="KW-0645">Protease</keyword>
<protein>
    <recommendedName>
        <fullName evidence="9">Peptidase A1 domain-containing protein</fullName>
    </recommendedName>
</protein>
<dbReference type="InterPro" id="IPR001461">
    <property type="entry name" value="Aspartic_peptidase_A1"/>
</dbReference>
<dbReference type="FunFam" id="2.40.70.10:FF:000115">
    <property type="entry name" value="Lysosomal aspartic protease"/>
    <property type="match status" value="1"/>
</dbReference>
<dbReference type="GO" id="GO:0006508">
    <property type="term" value="P:proteolysis"/>
    <property type="evidence" value="ECO:0007669"/>
    <property type="project" value="UniProtKB-KW"/>
</dbReference>
<dbReference type="PANTHER" id="PTHR47966">
    <property type="entry name" value="BETA-SITE APP-CLEAVING ENZYME, ISOFORM A-RELATED"/>
    <property type="match status" value="1"/>
</dbReference>
<evidence type="ECO:0000256" key="3">
    <source>
        <dbReference type="ARBA" id="ARBA00022750"/>
    </source>
</evidence>
<reference evidence="10 11" key="1">
    <citation type="journal article" date="2013" name="J. Biotechnol.">
        <title>Establishment and interpretation of the genome sequence of the phytopathogenic fungus Rhizoctonia solani AG1-IB isolate 7/3/14.</title>
        <authorList>
            <person name="Wibberg D.W."/>
            <person name="Jelonek L.J."/>
            <person name="Rupp O.R."/>
            <person name="Hennig M.H."/>
            <person name="Eikmeyer F.E."/>
            <person name="Goesmann A.G."/>
            <person name="Hartmann A.H."/>
            <person name="Borriss R.B."/>
            <person name="Grosch R.G."/>
            <person name="Puehler A.P."/>
            <person name="Schlueter A.S."/>
        </authorList>
    </citation>
    <scope>NUCLEOTIDE SEQUENCE [LARGE SCALE GENOMIC DNA]</scope>
    <source>
        <strain evidence="11">AG1-IB / isolate 7/3/14</strain>
    </source>
</reference>
<keyword evidence="6" id="KW-1015">Disulfide bond</keyword>
<evidence type="ECO:0000256" key="4">
    <source>
        <dbReference type="ARBA" id="ARBA00022801"/>
    </source>
</evidence>
<evidence type="ECO:0000256" key="8">
    <source>
        <dbReference type="SAM" id="SignalP"/>
    </source>
</evidence>
<feature type="domain" description="Peptidase A1" evidence="9">
    <location>
        <begin position="100"/>
        <end position="408"/>
    </location>
</feature>
<organism evidence="10 11">
    <name type="scientific">Thanatephorus cucumeris (strain AG1-IB / isolate 7/3/14)</name>
    <name type="common">Lettuce bottom rot fungus</name>
    <name type="synonym">Rhizoctonia solani</name>
    <dbReference type="NCBI Taxonomy" id="1108050"/>
    <lineage>
        <taxon>Eukaryota</taxon>
        <taxon>Fungi</taxon>
        <taxon>Dikarya</taxon>
        <taxon>Basidiomycota</taxon>
        <taxon>Agaricomycotina</taxon>
        <taxon>Agaricomycetes</taxon>
        <taxon>Cantharellales</taxon>
        <taxon>Ceratobasidiaceae</taxon>
        <taxon>Rhizoctonia</taxon>
        <taxon>Rhizoctonia solani AG-1</taxon>
    </lineage>
</organism>
<gene>
    <name evidence="10" type="primary">ctsD</name>
    <name evidence="10" type="ORF">BN14_10505</name>
</gene>
<evidence type="ECO:0000256" key="6">
    <source>
        <dbReference type="PIRSR" id="PIRSR601461-2"/>
    </source>
</evidence>
<evidence type="ECO:0000313" key="11">
    <source>
        <dbReference type="Proteomes" id="UP000012065"/>
    </source>
</evidence>
<evidence type="ECO:0000259" key="9">
    <source>
        <dbReference type="PROSITE" id="PS51767"/>
    </source>
</evidence>
<dbReference type="PROSITE" id="PS51767">
    <property type="entry name" value="PEPTIDASE_A1"/>
    <property type="match status" value="1"/>
</dbReference>
<sequence length="411" mass="43349">MLVSTAIAALAFTSCVVAAPTRESRTISIPLHKRGSRLSKDGVVIGSGLAREIERVQAKYARSSAVYKTKTGYSLFNGVDSKPIMKRQNEPLTDEQEQLWAGNITIGTPGQSFLIDFDTGSADLWIPSSECASNGCSPHSKYDPSKSSTGSKQEGLFNITYGDNSTASGPIYSDTVTIAGLSATGQKFSAVTSESDSFSLDPSDGILGLAFSSISQIGAPTFIENLYSQGKISAPTFGFRLASSGSELYLGGANNNKYTGEVTWAALTNKTYWQTQGTSNVNGAQGYQGSMIIDSGTTLIMGSTSSARSWWSHVSDAQPCDVQVCNATGFYTYPCSSPPNVSFVFSGREFSISAADFNAGAADASGTTCIGSIAGSDSFPDNFLIVGDTFMKSVYTIFDEVNSRVGFATPV</sequence>
<dbReference type="CDD" id="cd05471">
    <property type="entry name" value="pepsin_like"/>
    <property type="match status" value="1"/>
</dbReference>
<dbReference type="InterPro" id="IPR034164">
    <property type="entry name" value="Pepsin-like_dom"/>
</dbReference>
<dbReference type="HOGENOM" id="CLU_013253_1_4_1"/>
<dbReference type="PRINTS" id="PR00792">
    <property type="entry name" value="PEPSIN"/>
</dbReference>
<evidence type="ECO:0000256" key="1">
    <source>
        <dbReference type="ARBA" id="ARBA00007447"/>
    </source>
</evidence>
<evidence type="ECO:0000256" key="2">
    <source>
        <dbReference type="ARBA" id="ARBA00022670"/>
    </source>
</evidence>
<keyword evidence="4 7" id="KW-0378">Hydrolase</keyword>
<dbReference type="PANTHER" id="PTHR47966:SF51">
    <property type="entry name" value="BETA-SITE APP-CLEAVING ENZYME, ISOFORM A-RELATED"/>
    <property type="match status" value="1"/>
</dbReference>
<feature type="disulfide bond" evidence="6">
    <location>
        <begin position="131"/>
        <end position="136"/>
    </location>
</feature>
<keyword evidence="3 7" id="KW-0064">Aspartyl protease</keyword>
<dbReference type="InterPro" id="IPR033121">
    <property type="entry name" value="PEPTIDASE_A1"/>
</dbReference>
<dbReference type="EMBL" id="CAOJ01015871">
    <property type="protein sequence ID" value="CCO36371.1"/>
    <property type="molecule type" value="Genomic_DNA"/>
</dbReference>
<dbReference type="Gene3D" id="2.40.70.10">
    <property type="entry name" value="Acid Proteases"/>
    <property type="match status" value="2"/>
</dbReference>
<feature type="active site" evidence="5">
    <location>
        <position position="294"/>
    </location>
</feature>
<dbReference type="GO" id="GO:0004190">
    <property type="term" value="F:aspartic-type endopeptidase activity"/>
    <property type="evidence" value="ECO:0007669"/>
    <property type="project" value="UniProtKB-KW"/>
</dbReference>
<dbReference type="InterPro" id="IPR001969">
    <property type="entry name" value="Aspartic_peptidase_AS"/>
</dbReference>
<dbReference type="AlphaFoldDB" id="M5CAC2"/>
<dbReference type="Pfam" id="PF00026">
    <property type="entry name" value="Asp"/>
    <property type="match status" value="1"/>
</dbReference>
<dbReference type="Proteomes" id="UP000012065">
    <property type="component" value="Unassembled WGS sequence"/>
</dbReference>
<proteinExistence type="inferred from homology"/>
<feature type="signal peptide" evidence="8">
    <location>
        <begin position="1"/>
        <end position="18"/>
    </location>
</feature>
<comment type="similarity">
    <text evidence="1 7">Belongs to the peptidase A1 family.</text>
</comment>
<dbReference type="InterPro" id="IPR021109">
    <property type="entry name" value="Peptidase_aspartic_dom_sf"/>
</dbReference>
<dbReference type="SUPFAM" id="SSF50630">
    <property type="entry name" value="Acid proteases"/>
    <property type="match status" value="1"/>
</dbReference>